<keyword evidence="1" id="KW-1133">Transmembrane helix</keyword>
<proteinExistence type="predicted"/>
<reference evidence="2 3" key="1">
    <citation type="journal article" date="2012" name="PLoS ONE">
        <title>Genome sequence and transcriptome analysis of the radioresistant bacterium Deinococcus gobiensis: insights into the extreme environmental adaptations.</title>
        <authorList>
            <person name="Yuan M."/>
            <person name="Chen M."/>
            <person name="Zhang W."/>
            <person name="Lu W."/>
            <person name="Wang J."/>
            <person name="Yang M."/>
            <person name="Zhao P."/>
            <person name="Tang R."/>
            <person name="Li X."/>
            <person name="Hao Y."/>
            <person name="Zhou Z."/>
            <person name="Zhan Y."/>
            <person name="Yu H."/>
            <person name="Teng C."/>
            <person name="Yan Y."/>
            <person name="Ping S."/>
            <person name="Wang Y."/>
            <person name="Lin M."/>
        </authorList>
    </citation>
    <scope>NUCLEOTIDE SEQUENCE [LARGE SCALE GENOMIC DNA]</scope>
    <source>
        <strain evidence="2 3">I-0</strain>
    </source>
</reference>
<evidence type="ECO:0000313" key="2">
    <source>
        <dbReference type="EMBL" id="AFD23941.1"/>
    </source>
</evidence>
<dbReference type="EMBL" id="CP002191">
    <property type="protein sequence ID" value="AFD23941.1"/>
    <property type="molecule type" value="Genomic_DNA"/>
</dbReference>
<organism evidence="2 3">
    <name type="scientific">Deinococcus gobiensis (strain DSM 21396 / JCM 16679 / CGMCC 1.7299 / I-0)</name>
    <dbReference type="NCBI Taxonomy" id="745776"/>
    <lineage>
        <taxon>Bacteria</taxon>
        <taxon>Thermotogati</taxon>
        <taxon>Deinococcota</taxon>
        <taxon>Deinococci</taxon>
        <taxon>Deinococcales</taxon>
        <taxon>Deinococcaceae</taxon>
        <taxon>Deinococcus</taxon>
    </lineage>
</organism>
<dbReference type="Proteomes" id="UP000007575">
    <property type="component" value="Chromosome"/>
</dbReference>
<gene>
    <name evidence="2" type="ordered locus">DGo_CA0014</name>
</gene>
<dbReference type="AlphaFoldDB" id="H8GS46"/>
<protein>
    <submittedName>
        <fullName evidence="2">Uncharacterized protein</fullName>
    </submittedName>
</protein>
<dbReference type="PATRIC" id="fig|745776.4.peg.15"/>
<keyword evidence="1" id="KW-0472">Membrane</keyword>
<dbReference type="STRING" id="745776.DGo_CA0014"/>
<dbReference type="HOGENOM" id="CLU_1173881_0_0_0"/>
<evidence type="ECO:0000313" key="3">
    <source>
        <dbReference type="Proteomes" id="UP000007575"/>
    </source>
</evidence>
<keyword evidence="1" id="KW-0812">Transmembrane</keyword>
<keyword evidence="3" id="KW-1185">Reference proteome</keyword>
<dbReference type="KEGG" id="dgo:DGo_CA0014"/>
<feature type="transmembrane region" description="Helical" evidence="1">
    <location>
        <begin position="45"/>
        <end position="66"/>
    </location>
</feature>
<sequence>MGDLAPAPFSPAKIALATVGGVLALAVLGGAAIALLGVALTTVTLLAFGVALVAVVVLFPALLMALNATRLRAREAVARAMPLETLILQRQQFEQLIGAKGRQLAEANGHLEDFRRLIETNRADMDAADVARWEADLQSSRDAFGRAQTHMDDLRSDLAAFDRQIKKARIDTQLAQARGNVAAALRQTDLSAEDRHVTESALSEITRRAGRNAALLDEALSAGEQQSRSRAVRGEA</sequence>
<feature type="transmembrane region" description="Helical" evidence="1">
    <location>
        <begin position="12"/>
        <end position="39"/>
    </location>
</feature>
<evidence type="ECO:0000256" key="1">
    <source>
        <dbReference type="SAM" id="Phobius"/>
    </source>
</evidence>
<name>H8GS46_DEIGI</name>
<accession>H8GS46</accession>